<evidence type="ECO:0000313" key="2">
    <source>
        <dbReference type="EMBL" id="KEZ92564.1"/>
    </source>
</evidence>
<keyword evidence="5" id="KW-1185">Reference proteome</keyword>
<evidence type="ECO:0000313" key="5">
    <source>
        <dbReference type="Proteomes" id="UP000239997"/>
    </source>
</evidence>
<dbReference type="EMBL" id="JPJI01000032">
    <property type="protein sequence ID" value="KEZ92564.1"/>
    <property type="molecule type" value="Genomic_DNA"/>
</dbReference>
<accession>A0A084JUD0</accession>
<keyword evidence="1" id="KW-0472">Membrane</keyword>
<sequence>MDWLVEKRGYLVLLGLLSVSIVFIGLIDIAIYGVVKTKSIITDSIRLPVMIIQVGSTIIGFTISLYILSKKKSAKNGNVIAGLILCSPLFLFYLVMLILLLIGNLN</sequence>
<dbReference type="Proteomes" id="UP000028531">
    <property type="component" value="Unassembled WGS sequence"/>
</dbReference>
<protein>
    <recommendedName>
        <fullName evidence="6">DUF4064 domain-containing protein</fullName>
    </recommendedName>
</protein>
<keyword evidence="1" id="KW-0812">Transmembrane</keyword>
<evidence type="ECO:0008006" key="6">
    <source>
        <dbReference type="Google" id="ProtNLM"/>
    </source>
</evidence>
<feature type="transmembrane region" description="Helical" evidence="1">
    <location>
        <begin position="12"/>
        <end position="35"/>
    </location>
</feature>
<organism evidence="2 4">
    <name type="scientific">Nonlabens ulvanivorans</name>
    <name type="common">Persicivirga ulvanivorans</name>
    <dbReference type="NCBI Taxonomy" id="906888"/>
    <lineage>
        <taxon>Bacteria</taxon>
        <taxon>Pseudomonadati</taxon>
        <taxon>Bacteroidota</taxon>
        <taxon>Flavobacteriia</taxon>
        <taxon>Flavobacteriales</taxon>
        <taxon>Flavobacteriaceae</taxon>
        <taxon>Nonlabens</taxon>
    </lineage>
</organism>
<evidence type="ECO:0000313" key="4">
    <source>
        <dbReference type="Proteomes" id="UP000028531"/>
    </source>
</evidence>
<gene>
    <name evidence="2" type="ORF">IL45_10475</name>
    <name evidence="3" type="ORF">LY02_00620</name>
</gene>
<dbReference type="EMBL" id="PVNA01000001">
    <property type="protein sequence ID" value="PRX15403.1"/>
    <property type="molecule type" value="Genomic_DNA"/>
</dbReference>
<name>A0A084JUD0_NONUL</name>
<evidence type="ECO:0000256" key="1">
    <source>
        <dbReference type="SAM" id="Phobius"/>
    </source>
</evidence>
<comment type="caution">
    <text evidence="2">The sequence shown here is derived from an EMBL/GenBank/DDBJ whole genome shotgun (WGS) entry which is preliminary data.</text>
</comment>
<proteinExistence type="predicted"/>
<reference evidence="2 4" key="1">
    <citation type="submission" date="2014-07" db="EMBL/GenBank/DDBJ databases">
        <title>Draft genome sequence of Nonlabens ulvanivorans, an ulvan degrading bacterium.</title>
        <authorList>
            <person name="Kopel M."/>
            <person name="Helbert W."/>
            <person name="Henrissat B."/>
            <person name="Doniger T."/>
            <person name="Banin E."/>
        </authorList>
    </citation>
    <scope>NUCLEOTIDE SEQUENCE [LARGE SCALE GENOMIC DNA]</scope>
    <source>
        <strain evidence="2 4">PLR</strain>
    </source>
</reference>
<feature type="transmembrane region" description="Helical" evidence="1">
    <location>
        <begin position="47"/>
        <end position="68"/>
    </location>
</feature>
<dbReference type="AlphaFoldDB" id="A0A084JUD0"/>
<dbReference type="Proteomes" id="UP000239997">
    <property type="component" value="Unassembled WGS sequence"/>
</dbReference>
<keyword evidence="1" id="KW-1133">Transmembrane helix</keyword>
<evidence type="ECO:0000313" key="3">
    <source>
        <dbReference type="EMBL" id="PRX15403.1"/>
    </source>
</evidence>
<reference evidence="3 5" key="2">
    <citation type="submission" date="2018-03" db="EMBL/GenBank/DDBJ databases">
        <title>Genomic Encyclopedia of Archaeal and Bacterial Type Strains, Phase II (KMG-II): from individual species to whole genera.</title>
        <authorList>
            <person name="Goeker M."/>
        </authorList>
    </citation>
    <scope>NUCLEOTIDE SEQUENCE [LARGE SCALE GENOMIC DNA]</scope>
    <source>
        <strain evidence="3 5">DSM 22727</strain>
    </source>
</reference>
<feature type="transmembrane region" description="Helical" evidence="1">
    <location>
        <begin position="80"/>
        <end position="102"/>
    </location>
</feature>